<evidence type="ECO:0000313" key="7">
    <source>
        <dbReference type="Proteomes" id="UP000253782"/>
    </source>
</evidence>
<dbReference type="PROSITE" id="PS50893">
    <property type="entry name" value="ABC_TRANSPORTER_2"/>
    <property type="match status" value="1"/>
</dbReference>
<dbReference type="PANTHER" id="PTHR24220">
    <property type="entry name" value="IMPORT ATP-BINDING PROTEIN"/>
    <property type="match status" value="1"/>
</dbReference>
<dbReference type="InterPro" id="IPR003439">
    <property type="entry name" value="ABC_transporter-like_ATP-bd"/>
</dbReference>
<dbReference type="InterPro" id="IPR017911">
    <property type="entry name" value="MacB-like_ATP-bd"/>
</dbReference>
<dbReference type="OrthoDB" id="9778897at2"/>
<dbReference type="PROSITE" id="PS00211">
    <property type="entry name" value="ABC_TRANSPORTER_1"/>
    <property type="match status" value="1"/>
</dbReference>
<evidence type="ECO:0000256" key="1">
    <source>
        <dbReference type="ARBA" id="ARBA00022448"/>
    </source>
</evidence>
<dbReference type="InterPro" id="IPR027417">
    <property type="entry name" value="P-loop_NTPase"/>
</dbReference>
<keyword evidence="3 6" id="KW-0067">ATP-binding</keyword>
<dbReference type="Pfam" id="PF00005">
    <property type="entry name" value="ABC_tran"/>
    <property type="match status" value="1"/>
</dbReference>
<dbReference type="GO" id="GO:0022857">
    <property type="term" value="F:transmembrane transporter activity"/>
    <property type="evidence" value="ECO:0007669"/>
    <property type="project" value="TreeGrafter"/>
</dbReference>
<dbReference type="GO" id="GO:0016887">
    <property type="term" value="F:ATP hydrolysis activity"/>
    <property type="evidence" value="ECO:0007669"/>
    <property type="project" value="InterPro"/>
</dbReference>
<dbReference type="FunFam" id="3.40.50.300:FF:000032">
    <property type="entry name" value="Export ABC transporter ATP-binding protein"/>
    <property type="match status" value="1"/>
</dbReference>
<evidence type="ECO:0000259" key="5">
    <source>
        <dbReference type="PROSITE" id="PS50893"/>
    </source>
</evidence>
<dbReference type="Gene3D" id="3.40.50.300">
    <property type="entry name" value="P-loop containing nucleotide triphosphate hydrolases"/>
    <property type="match status" value="1"/>
</dbReference>
<accession>A0A369UNL5</accession>
<dbReference type="InterPro" id="IPR003593">
    <property type="entry name" value="AAA+_ATPase"/>
</dbReference>
<sequence>MNSAATSAPVTSAPITSAPITSAPTTSATKTLSAISCRRLSKVYGASETAVHALRGIDLDIPLGGLSMLVGPSGCGKTTLISVLAGILDKTAGDCVVLGQDMGNLSAPQKTRWRRDQVGFVFQSFHLMPTLTAVENAAIPLLIQGVGRSKALAGAAAMLNRVGLGHRLSSLPGELSGGQQQRVAIARALVHSPRLVVCDEPTSALDHETGQQIMLLLREVANEGDRALVVVTHDSRIFEYADLIAQMDDGRVTEIRQGIAAAAPGPL</sequence>
<dbReference type="InterPro" id="IPR017871">
    <property type="entry name" value="ABC_transporter-like_CS"/>
</dbReference>
<name>A0A369UNL5_9GAMM</name>
<dbReference type="EMBL" id="QQAH01000011">
    <property type="protein sequence ID" value="RDD81308.1"/>
    <property type="molecule type" value="Genomic_DNA"/>
</dbReference>
<comment type="similarity">
    <text evidence="4">Belongs to the ABC transporter superfamily. Macrolide exporter (TC 3.A.1.122) family.</text>
</comment>
<dbReference type="SUPFAM" id="SSF52540">
    <property type="entry name" value="P-loop containing nucleoside triphosphate hydrolases"/>
    <property type="match status" value="1"/>
</dbReference>
<evidence type="ECO:0000256" key="4">
    <source>
        <dbReference type="ARBA" id="ARBA00038388"/>
    </source>
</evidence>
<proteinExistence type="inferred from homology"/>
<dbReference type="AlphaFoldDB" id="A0A369UNL5"/>
<dbReference type="GO" id="GO:0005524">
    <property type="term" value="F:ATP binding"/>
    <property type="evidence" value="ECO:0007669"/>
    <property type="project" value="UniProtKB-KW"/>
</dbReference>
<organism evidence="6 7">
    <name type="scientific">Dyella tabacisoli</name>
    <dbReference type="NCBI Taxonomy" id="2282381"/>
    <lineage>
        <taxon>Bacteria</taxon>
        <taxon>Pseudomonadati</taxon>
        <taxon>Pseudomonadota</taxon>
        <taxon>Gammaproteobacteria</taxon>
        <taxon>Lysobacterales</taxon>
        <taxon>Rhodanobacteraceae</taxon>
        <taxon>Dyella</taxon>
    </lineage>
</organism>
<keyword evidence="1" id="KW-0813">Transport</keyword>
<keyword evidence="2" id="KW-0547">Nucleotide-binding</keyword>
<dbReference type="GO" id="GO:1902495">
    <property type="term" value="C:transmembrane transporter complex"/>
    <property type="evidence" value="ECO:0007669"/>
    <property type="project" value="UniProtKB-ARBA"/>
</dbReference>
<feature type="domain" description="ABC transporter" evidence="5">
    <location>
        <begin position="38"/>
        <end position="267"/>
    </location>
</feature>
<dbReference type="InterPro" id="IPR015854">
    <property type="entry name" value="ABC_transpr_LolD-like"/>
</dbReference>
<evidence type="ECO:0000256" key="3">
    <source>
        <dbReference type="ARBA" id="ARBA00022840"/>
    </source>
</evidence>
<comment type="caution">
    <text evidence="6">The sequence shown here is derived from an EMBL/GenBank/DDBJ whole genome shotgun (WGS) entry which is preliminary data.</text>
</comment>
<evidence type="ECO:0000313" key="6">
    <source>
        <dbReference type="EMBL" id="RDD81308.1"/>
    </source>
</evidence>
<dbReference type="Proteomes" id="UP000253782">
    <property type="component" value="Unassembled WGS sequence"/>
</dbReference>
<dbReference type="GO" id="GO:0005886">
    <property type="term" value="C:plasma membrane"/>
    <property type="evidence" value="ECO:0007669"/>
    <property type="project" value="TreeGrafter"/>
</dbReference>
<dbReference type="SMART" id="SM00382">
    <property type="entry name" value="AAA"/>
    <property type="match status" value="1"/>
</dbReference>
<gene>
    <name evidence="6" type="ORF">DVJ77_13450</name>
</gene>
<evidence type="ECO:0000256" key="2">
    <source>
        <dbReference type="ARBA" id="ARBA00022741"/>
    </source>
</evidence>
<reference evidence="6 7" key="1">
    <citation type="submission" date="2018-07" db="EMBL/GenBank/DDBJ databases">
        <title>Dyella tabacisoli L4-6T, whole genome shotgun sequence.</title>
        <authorList>
            <person name="Zhou X.-K."/>
            <person name="Li W.-J."/>
            <person name="Duan Y.-Q."/>
        </authorList>
    </citation>
    <scope>NUCLEOTIDE SEQUENCE [LARGE SCALE GENOMIC DNA]</scope>
    <source>
        <strain evidence="6 7">L4-6</strain>
    </source>
</reference>
<dbReference type="CDD" id="cd03255">
    <property type="entry name" value="ABC_MJ0796_LolCDE_FtsE"/>
    <property type="match status" value="1"/>
</dbReference>
<keyword evidence="7" id="KW-1185">Reference proteome</keyword>
<protein>
    <submittedName>
        <fullName evidence="6">ABC transporter ATP-binding protein</fullName>
    </submittedName>
</protein>